<dbReference type="InterPro" id="IPR004105">
    <property type="entry name" value="CheA-like_dim"/>
</dbReference>
<feature type="domain" description="Response regulatory" evidence="13">
    <location>
        <begin position="830"/>
        <end position="943"/>
    </location>
</feature>
<evidence type="ECO:0000256" key="4">
    <source>
        <dbReference type="ARBA" id="ARBA00022553"/>
    </source>
</evidence>
<dbReference type="PROSITE" id="PS50851">
    <property type="entry name" value="CHEW"/>
    <property type="match status" value="2"/>
</dbReference>
<evidence type="ECO:0000256" key="11">
    <source>
        <dbReference type="SAM" id="MobiDB-lite"/>
    </source>
</evidence>
<keyword evidence="4 10" id="KW-0597">Phosphoprotein</keyword>
<feature type="domain" description="Histidine kinase" evidence="12">
    <location>
        <begin position="287"/>
        <end position="527"/>
    </location>
</feature>
<dbReference type="PANTHER" id="PTHR43395:SF1">
    <property type="entry name" value="CHEMOTAXIS PROTEIN CHEA"/>
    <property type="match status" value="1"/>
</dbReference>
<dbReference type="InterPro" id="IPR036097">
    <property type="entry name" value="HisK_dim/P_sf"/>
</dbReference>
<evidence type="ECO:0000256" key="9">
    <source>
        <dbReference type="PROSITE-ProRule" id="PRU00110"/>
    </source>
</evidence>
<evidence type="ECO:0000313" key="17">
    <source>
        <dbReference type="Proteomes" id="UP000231632"/>
    </source>
</evidence>
<dbReference type="SUPFAM" id="SSF47226">
    <property type="entry name" value="Histidine-containing phosphotransfer domain, HPT domain"/>
    <property type="match status" value="1"/>
</dbReference>
<dbReference type="InterPro" id="IPR037006">
    <property type="entry name" value="CheA-like_homodim_sf"/>
</dbReference>
<dbReference type="PRINTS" id="PR00344">
    <property type="entry name" value="BCTRLSENSOR"/>
</dbReference>
<comment type="catalytic activity">
    <reaction evidence="1">
        <text>ATP + protein L-histidine = ADP + protein N-phospho-L-histidine.</text>
        <dbReference type="EC" id="2.7.13.3"/>
    </reaction>
</comment>
<evidence type="ECO:0000313" key="16">
    <source>
        <dbReference type="EMBL" id="GAV20533.1"/>
    </source>
</evidence>
<dbReference type="InterPro" id="IPR036641">
    <property type="entry name" value="HPT_dom_sf"/>
</dbReference>
<evidence type="ECO:0000259" key="15">
    <source>
        <dbReference type="PROSITE" id="PS50894"/>
    </source>
</evidence>
<dbReference type="Pfam" id="PF01584">
    <property type="entry name" value="CheW"/>
    <property type="match status" value="2"/>
</dbReference>
<evidence type="ECO:0000259" key="12">
    <source>
        <dbReference type="PROSITE" id="PS50109"/>
    </source>
</evidence>
<feature type="modified residue" description="4-aspartylphosphate" evidence="10">
    <location>
        <position position="879"/>
    </location>
</feature>
<dbReference type="PROSITE" id="PS50109">
    <property type="entry name" value="HIS_KIN"/>
    <property type="match status" value="1"/>
</dbReference>
<evidence type="ECO:0000256" key="5">
    <source>
        <dbReference type="ARBA" id="ARBA00022679"/>
    </source>
</evidence>
<dbReference type="SUPFAM" id="SSF55874">
    <property type="entry name" value="ATPase domain of HSP90 chaperone/DNA topoisomerase II/histidine kinase"/>
    <property type="match status" value="1"/>
</dbReference>
<dbReference type="Gene3D" id="1.20.120.160">
    <property type="entry name" value="HPT domain"/>
    <property type="match status" value="1"/>
</dbReference>
<evidence type="ECO:0000259" key="14">
    <source>
        <dbReference type="PROSITE" id="PS50851"/>
    </source>
</evidence>
<dbReference type="InterPro" id="IPR003594">
    <property type="entry name" value="HATPase_dom"/>
</dbReference>
<proteinExistence type="predicted"/>
<dbReference type="PROSITE" id="PS50894">
    <property type="entry name" value="HPT"/>
    <property type="match status" value="1"/>
</dbReference>
<dbReference type="InterPro" id="IPR036890">
    <property type="entry name" value="HATPase_C_sf"/>
</dbReference>
<dbReference type="STRING" id="1921010.MMIC_P1502"/>
<sequence>MDEELLAEFLTESNENLSSIEEELLKLEADPGNAETLGAIFRVIHTVKGNCGFLGLQGLEKVAHAGENLLGKIRSKGYHVDGDMVSLLLENSDAIKTLIAGLEENGVEPVLDFSDLCVRLSAAERLIDLDGAASSEQQEAASDQLDSVAAEDVSDALAWLEGLSENAQALLAGAGFSTPESVLDAGFEQLRNIDGLKPAEALKILGLAKSRKISKEKTAEPESIVEVQETVELQEQAESEPEPPQPVPEKSEPEEVTAPVAVQREQEKPVKATRKPSAESSIRVDVALLDELMNQVGELVLSRNRLLRLVGQSEQSDLVRTCRNISQTTTLLQEKLLHTRMQPISTLWSTVPRLLRDIGKQLGKKINVKMDGQETELDRTILAAMKDPMTHIIRNSCDHGIELPALRQQKGKSEEGTISLSARQESGFIMIDIHDDGGGIPADKIRNKAVSMHVITEEQASKMSDKAALQLIFHAGLSTAEQVSNLSGRGVGMDVVRSEIEGVGGTVEIDSELGSGTTLHIRIPLTLAIIPALIVSSSEQHFAIPQMMVQELISIVPASDDWEYVAGRSFYRLRGRLLPIQFLSDALGLQASDGEKCTVVVINVGEHQFGIGVDGILGAEEIVVKPLGLHFQHLDLYGGCSILGDGMVVPILDCVGLTKELRQGHDAEIIKADREDVTAAASEDSQYILVFSLGDKWYAIPMALVERIEEILPDSIEASGRREVLQYRDQVIPVLRLAELLDVEPIEQGEIEPCLIIADQGRRLCIQVDEIVDIVQQKLEIHLDSSEDCFLGTAVIDGRSTEVIDIFEVIKKAIPNWFNSSGDRRKRQQRILYVEDAIFYRNLVLPALEGLGCEILLARNGLEAQEILSHHKPDLILTDLEMPEVNGFELAEWVRTQPAIASLPVVSLSSLEPSDIGARSELFQACVKKFEREVLLDELTRLLGRKPRDKGVAKAVIDAEVVNHDAIAGGGE</sequence>
<dbReference type="PROSITE" id="PS50110">
    <property type="entry name" value="RESPONSE_REGULATORY"/>
    <property type="match status" value="1"/>
</dbReference>
<feature type="domain" description="HPt" evidence="15">
    <location>
        <begin position="1"/>
        <end position="102"/>
    </location>
</feature>
<dbReference type="GO" id="GO:0000155">
    <property type="term" value="F:phosphorelay sensor kinase activity"/>
    <property type="evidence" value="ECO:0007669"/>
    <property type="project" value="InterPro"/>
</dbReference>
<dbReference type="SMART" id="SM01231">
    <property type="entry name" value="H-kinase_dim"/>
    <property type="match status" value="1"/>
</dbReference>
<dbReference type="Gene3D" id="2.30.30.40">
    <property type="entry name" value="SH3 Domains"/>
    <property type="match status" value="1"/>
</dbReference>
<dbReference type="Gene3D" id="3.40.50.2300">
    <property type="match status" value="1"/>
</dbReference>
<evidence type="ECO:0000256" key="10">
    <source>
        <dbReference type="PROSITE-ProRule" id="PRU00169"/>
    </source>
</evidence>
<evidence type="ECO:0000256" key="1">
    <source>
        <dbReference type="ARBA" id="ARBA00000085"/>
    </source>
</evidence>
<dbReference type="PANTHER" id="PTHR43395">
    <property type="entry name" value="SENSOR HISTIDINE KINASE CHEA"/>
    <property type="match status" value="1"/>
</dbReference>
<dbReference type="SUPFAM" id="SSF52172">
    <property type="entry name" value="CheY-like"/>
    <property type="match status" value="1"/>
</dbReference>
<keyword evidence="7" id="KW-0902">Two-component regulatory system</keyword>
<dbReference type="SUPFAM" id="SSF50341">
    <property type="entry name" value="CheW-like"/>
    <property type="match status" value="2"/>
</dbReference>
<dbReference type="InterPro" id="IPR001789">
    <property type="entry name" value="Sig_transdc_resp-reg_receiver"/>
</dbReference>
<dbReference type="CDD" id="cd00088">
    <property type="entry name" value="HPT"/>
    <property type="match status" value="1"/>
</dbReference>
<dbReference type="SMART" id="SM00260">
    <property type="entry name" value="CheW"/>
    <property type="match status" value="2"/>
</dbReference>
<dbReference type="EC" id="2.7.13.3" evidence="2"/>
<dbReference type="SMART" id="SM00448">
    <property type="entry name" value="REC"/>
    <property type="match status" value="1"/>
</dbReference>
<protein>
    <recommendedName>
        <fullName evidence="3">Chemotaxis protein CheA</fullName>
        <ecNumber evidence="2">2.7.13.3</ecNumber>
    </recommendedName>
</protein>
<dbReference type="FunFam" id="3.30.565.10:FF:000016">
    <property type="entry name" value="Chemotaxis protein CheA, putative"/>
    <property type="match status" value="1"/>
</dbReference>
<dbReference type="Gene3D" id="1.10.287.560">
    <property type="entry name" value="Histidine kinase CheA-like, homodimeric domain"/>
    <property type="match status" value="1"/>
</dbReference>
<dbReference type="Pfam" id="PF02518">
    <property type="entry name" value="HATPase_c"/>
    <property type="match status" value="1"/>
</dbReference>
<accession>A0A1L8CNS1</accession>
<feature type="domain" description="CheW-like" evidence="14">
    <location>
        <begin position="685"/>
        <end position="815"/>
    </location>
</feature>
<dbReference type="InterPro" id="IPR002545">
    <property type="entry name" value="CheW-lke_dom"/>
</dbReference>
<feature type="region of interest" description="Disordered" evidence="11">
    <location>
        <begin position="233"/>
        <end position="277"/>
    </location>
</feature>
<evidence type="ECO:0000256" key="6">
    <source>
        <dbReference type="ARBA" id="ARBA00022777"/>
    </source>
</evidence>
<evidence type="ECO:0000256" key="8">
    <source>
        <dbReference type="ARBA" id="ARBA00035100"/>
    </source>
</evidence>
<gene>
    <name evidence="16" type="ORF">MMIC_P1502</name>
</gene>
<dbReference type="InterPro" id="IPR008207">
    <property type="entry name" value="Sig_transdc_His_kin_Hpt_dom"/>
</dbReference>
<dbReference type="InterPro" id="IPR036061">
    <property type="entry name" value="CheW-like_dom_sf"/>
</dbReference>
<comment type="caution">
    <text evidence="16">The sequence shown here is derived from an EMBL/GenBank/DDBJ whole genome shotgun (WGS) entry which is preliminary data.</text>
</comment>
<keyword evidence="17" id="KW-1185">Reference proteome</keyword>
<dbReference type="Gene3D" id="2.40.50.180">
    <property type="entry name" value="CheA-289, Domain 4"/>
    <property type="match status" value="1"/>
</dbReference>
<dbReference type="Pfam" id="PF01627">
    <property type="entry name" value="Hpt"/>
    <property type="match status" value="1"/>
</dbReference>
<dbReference type="OrthoDB" id="9803176at2"/>
<feature type="domain" description="CheW-like" evidence="14">
    <location>
        <begin position="529"/>
        <end position="663"/>
    </location>
</feature>
<dbReference type="RefSeq" id="WP_072659853.1">
    <property type="nucleotide sequence ID" value="NZ_BDFD01000012.1"/>
</dbReference>
<dbReference type="SUPFAM" id="SSF47794">
    <property type="entry name" value="Rad51 N-terminal domain-like"/>
    <property type="match status" value="1"/>
</dbReference>
<dbReference type="InterPro" id="IPR005467">
    <property type="entry name" value="His_kinase_dom"/>
</dbReference>
<evidence type="ECO:0000256" key="3">
    <source>
        <dbReference type="ARBA" id="ARBA00021495"/>
    </source>
</evidence>
<keyword evidence="6 16" id="KW-0418">Kinase</keyword>
<dbReference type="InterPro" id="IPR011006">
    <property type="entry name" value="CheY-like_superfamily"/>
</dbReference>
<dbReference type="GO" id="GO:0000166">
    <property type="term" value="F:nucleotide binding"/>
    <property type="evidence" value="ECO:0007669"/>
    <property type="project" value="InterPro"/>
</dbReference>
<reference evidence="16 17" key="1">
    <citation type="journal article" date="2017" name="Arch. Microbiol.">
        <title>Mariprofundus micogutta sp. nov., a novel iron-oxidizing zetaproteobacterium isolated from a deep-sea hydrothermal field at the Bayonnaise knoll of the Izu-Ogasawara arc, and a description of Mariprofundales ord. nov. and Zetaproteobacteria classis nov.</title>
        <authorList>
            <person name="Makita H."/>
            <person name="Tanaka E."/>
            <person name="Mitsunobu S."/>
            <person name="Miyazaki M."/>
            <person name="Nunoura T."/>
            <person name="Uematsu K."/>
            <person name="Takaki Y."/>
            <person name="Nishi S."/>
            <person name="Shimamura S."/>
            <person name="Takai K."/>
        </authorList>
    </citation>
    <scope>NUCLEOTIDE SEQUENCE [LARGE SCALE GENOMIC DNA]</scope>
    <source>
        <strain evidence="16 17">ET2</strain>
    </source>
</reference>
<dbReference type="AlphaFoldDB" id="A0A1L8CNS1"/>
<feature type="modified residue" description="Phosphohistidine" evidence="9">
    <location>
        <position position="45"/>
    </location>
</feature>
<dbReference type="InterPro" id="IPR051315">
    <property type="entry name" value="Bact_Chemotaxis_CheA"/>
</dbReference>
<name>A0A1L8CNS1_9PROT</name>
<keyword evidence="5 16" id="KW-0808">Transferase</keyword>
<evidence type="ECO:0000256" key="7">
    <source>
        <dbReference type="ARBA" id="ARBA00023012"/>
    </source>
</evidence>
<dbReference type="Gene3D" id="3.30.565.10">
    <property type="entry name" value="Histidine kinase-like ATPase, C-terminal domain"/>
    <property type="match status" value="1"/>
</dbReference>
<evidence type="ECO:0000259" key="13">
    <source>
        <dbReference type="PROSITE" id="PS50110"/>
    </source>
</evidence>
<dbReference type="Pfam" id="PF00072">
    <property type="entry name" value="Response_reg"/>
    <property type="match status" value="1"/>
</dbReference>
<dbReference type="EMBL" id="BDFD01000012">
    <property type="protein sequence ID" value="GAV20533.1"/>
    <property type="molecule type" value="Genomic_DNA"/>
</dbReference>
<dbReference type="GO" id="GO:0005737">
    <property type="term" value="C:cytoplasm"/>
    <property type="evidence" value="ECO:0007669"/>
    <property type="project" value="InterPro"/>
</dbReference>
<dbReference type="SMART" id="SM00387">
    <property type="entry name" value="HATPase_c"/>
    <property type="match status" value="1"/>
</dbReference>
<organism evidence="16 17">
    <name type="scientific">Mariprofundus micogutta</name>
    <dbReference type="NCBI Taxonomy" id="1921010"/>
    <lineage>
        <taxon>Bacteria</taxon>
        <taxon>Pseudomonadati</taxon>
        <taxon>Pseudomonadota</taxon>
        <taxon>Candidatius Mariprofundia</taxon>
        <taxon>Mariprofundales</taxon>
        <taxon>Mariprofundaceae</taxon>
        <taxon>Mariprofundus</taxon>
    </lineage>
</organism>
<dbReference type="SMART" id="SM00073">
    <property type="entry name" value="HPT"/>
    <property type="match status" value="1"/>
</dbReference>
<dbReference type="InterPro" id="IPR004358">
    <property type="entry name" value="Sig_transdc_His_kin-like_C"/>
</dbReference>
<dbReference type="InterPro" id="IPR010995">
    <property type="entry name" value="DNA_repair_Rad51/TF_NusA_a-hlx"/>
</dbReference>
<dbReference type="GO" id="GO:0006935">
    <property type="term" value="P:chemotaxis"/>
    <property type="evidence" value="ECO:0007669"/>
    <property type="project" value="InterPro"/>
</dbReference>
<dbReference type="Proteomes" id="UP000231632">
    <property type="component" value="Unassembled WGS sequence"/>
</dbReference>
<comment type="function">
    <text evidence="8">Involved in the transmission of sensory signals from the chemoreceptors to the flagellar motors. CheA is autophosphorylated; it can transfer its phosphate group to either CheB or CheY.</text>
</comment>
<evidence type="ECO:0000256" key="2">
    <source>
        <dbReference type="ARBA" id="ARBA00012438"/>
    </source>
</evidence>
<dbReference type="SUPFAM" id="SSF47384">
    <property type="entry name" value="Homodimeric domain of signal transducing histidine kinase"/>
    <property type="match status" value="1"/>
</dbReference>
<dbReference type="Pfam" id="PF02895">
    <property type="entry name" value="H-kinase_dim"/>
    <property type="match status" value="1"/>
</dbReference>